<proteinExistence type="predicted"/>
<dbReference type="Proteomes" id="UP000001916">
    <property type="component" value="Chromosome"/>
</dbReference>
<accession>D7BDH9</accession>
<keyword evidence="2" id="KW-1185">Reference proteome</keyword>
<dbReference type="EMBL" id="CP002042">
    <property type="protein sequence ID" value="ADH64799.1"/>
    <property type="molecule type" value="Genomic_DNA"/>
</dbReference>
<sequence length="74" mass="8736">MNARLSRVYVVRIWLEPTQGGEGVWRASVTETRTQERRYFTNPEELKQFLERLFRCAKAARSKRPHPIHPSPAK</sequence>
<dbReference type="STRING" id="526227.Mesil_2960"/>
<dbReference type="OrthoDB" id="27572at2"/>
<organism evidence="1 2">
    <name type="scientific">Allomeiothermus silvanus (strain ATCC 700542 / DSM 9946 / NBRC 106475 / NCIMB 13440 / VI-R2)</name>
    <name type="common">Thermus silvanus</name>
    <dbReference type="NCBI Taxonomy" id="526227"/>
    <lineage>
        <taxon>Bacteria</taxon>
        <taxon>Thermotogati</taxon>
        <taxon>Deinococcota</taxon>
        <taxon>Deinococci</taxon>
        <taxon>Thermales</taxon>
        <taxon>Thermaceae</taxon>
        <taxon>Allomeiothermus</taxon>
    </lineage>
</organism>
<evidence type="ECO:0000313" key="2">
    <source>
        <dbReference type="Proteomes" id="UP000001916"/>
    </source>
</evidence>
<dbReference type="RefSeq" id="WP_013159331.1">
    <property type="nucleotide sequence ID" value="NC_014212.1"/>
</dbReference>
<reference evidence="1 2" key="1">
    <citation type="journal article" date="2010" name="Stand. Genomic Sci.">
        <title>Complete genome sequence of Meiothermus silvanus type strain (VI-R2).</title>
        <authorList>
            <person name="Sikorski J."/>
            <person name="Tindall B.J."/>
            <person name="Lowry S."/>
            <person name="Lucas S."/>
            <person name="Nolan M."/>
            <person name="Copeland A."/>
            <person name="Glavina Del Rio T."/>
            <person name="Tice H."/>
            <person name="Cheng J.F."/>
            <person name="Han C."/>
            <person name="Pitluck S."/>
            <person name="Liolios K."/>
            <person name="Ivanova N."/>
            <person name="Mavromatis K."/>
            <person name="Mikhailova N."/>
            <person name="Pati A."/>
            <person name="Goodwin L."/>
            <person name="Chen A."/>
            <person name="Palaniappan K."/>
            <person name="Land M."/>
            <person name="Hauser L."/>
            <person name="Chang Y.J."/>
            <person name="Jeffries C.D."/>
            <person name="Rohde M."/>
            <person name="Goker M."/>
            <person name="Woyke T."/>
            <person name="Bristow J."/>
            <person name="Eisen J.A."/>
            <person name="Markowitz V."/>
            <person name="Hugenholtz P."/>
            <person name="Kyrpides N.C."/>
            <person name="Klenk H.P."/>
            <person name="Lapidus A."/>
        </authorList>
    </citation>
    <scope>NUCLEOTIDE SEQUENCE [LARGE SCALE GENOMIC DNA]</scope>
    <source>
        <strain evidence="2">ATCC 700542 / DSM 9946 / VI-R2</strain>
    </source>
</reference>
<protein>
    <submittedName>
        <fullName evidence="1">Uncharacterized protein</fullName>
    </submittedName>
</protein>
<gene>
    <name evidence="1" type="ordered locus">Mesil_2960</name>
</gene>
<dbReference type="HOGENOM" id="CLU_2683558_0_0_0"/>
<dbReference type="KEGG" id="msv:Mesil_2960"/>
<name>D7BDH9_ALLS1</name>
<evidence type="ECO:0000313" key="1">
    <source>
        <dbReference type="EMBL" id="ADH64799.1"/>
    </source>
</evidence>
<dbReference type="AlphaFoldDB" id="D7BDH9"/>